<dbReference type="GO" id="GO:0045892">
    <property type="term" value="P:negative regulation of DNA-templated transcription"/>
    <property type="evidence" value="ECO:0007669"/>
    <property type="project" value="InterPro"/>
</dbReference>
<sequence>MLLHQKVCDTLGISRVDLAEKLGVSKATLDSWSDENRMSKMAKFALELMLENNQKSKLIDRFVENIDGFRQLSSYSAEENLESDKGKLVKRIRHVLSEYNLNVIEAAKRLNEHSFDYLDKVLNFNITPSFDFLNKFSDTFHISSDWLLNGSKSAFDIPFLNIISLTKLSEEFHIFNQIYIVCCDNNERHTRVVVEDRLGRYDFYHNSFCIGHNFIMSGIERSDLYDLYEFNRRHKYSIKLISLSEDEYNALISKMYYARNILHRGKHSYMLEDLFDLQYFNQERYGSFFVDFTNIIKSEKAYREKREHGQKV</sequence>
<evidence type="ECO:0000313" key="2">
    <source>
        <dbReference type="EMBL" id="QMS59879.1"/>
    </source>
</evidence>
<gene>
    <name evidence="2" type="ORF">GZ989_011405</name>
</gene>
<proteinExistence type="predicted"/>
<organism evidence="2 3">
    <name type="scientific">Campylobacter fetus</name>
    <dbReference type="NCBI Taxonomy" id="196"/>
    <lineage>
        <taxon>Bacteria</taxon>
        <taxon>Pseudomonadati</taxon>
        <taxon>Campylobacterota</taxon>
        <taxon>Epsilonproteobacteria</taxon>
        <taxon>Campylobacterales</taxon>
        <taxon>Campylobacteraceae</taxon>
        <taxon>Campylobacter</taxon>
    </lineage>
</organism>
<protein>
    <submittedName>
        <fullName evidence="2">Transcriptional regulator</fullName>
    </submittedName>
</protein>
<name>A0A974MV37_CAMFE</name>
<dbReference type="Pfam" id="PF07022">
    <property type="entry name" value="Phage_CI_repr"/>
    <property type="match status" value="1"/>
</dbReference>
<feature type="domain" description="Bacteriophage CI repressor N-terminal" evidence="1">
    <location>
        <begin position="6"/>
        <end position="52"/>
    </location>
</feature>
<dbReference type="InterPro" id="IPR010744">
    <property type="entry name" value="Phage_CI_N"/>
</dbReference>
<dbReference type="GO" id="GO:0003677">
    <property type="term" value="F:DNA binding"/>
    <property type="evidence" value="ECO:0007669"/>
    <property type="project" value="InterPro"/>
</dbReference>
<dbReference type="EMBL" id="CP059434">
    <property type="protein sequence ID" value="QMS59879.1"/>
    <property type="molecule type" value="Genomic_DNA"/>
</dbReference>
<geneLocation type="plasmid" evidence="3">
    <name>pcfviadri1362_p2</name>
</geneLocation>
<keyword evidence="2" id="KW-0614">Plasmid</keyword>
<dbReference type="AlphaFoldDB" id="A0A974MV37"/>
<evidence type="ECO:0000313" key="3">
    <source>
        <dbReference type="Proteomes" id="UP000514628"/>
    </source>
</evidence>
<dbReference type="Proteomes" id="UP000514628">
    <property type="component" value="Plasmid pCFViADRI1362_P2"/>
</dbReference>
<accession>A0A974MV37</accession>
<reference evidence="3" key="1">
    <citation type="submission" date="2020-07" db="EMBL/GenBank/DDBJ databases">
        <title>A comparison of fourteen fully characterised mammalian-associated Campylobacter fetus isolates suggests a mechanism by which bovine-adapted biotypes have evolved high genomic plasticity.</title>
        <authorList>
            <person name="Nadin-Davis S.A."/>
            <person name="Chmara J.T."/>
            <person name="Carillo C."/>
            <person name="Amoako K."/>
            <person name="Goji N."/>
            <person name="Duceppe M.-O."/>
            <person name="Devenish J."/>
        </authorList>
    </citation>
    <scope>NUCLEOTIDE SEQUENCE [LARGE SCALE GENOMIC DNA]</scope>
    <source>
        <strain evidence="3">CFViADRI1362</strain>
        <plasmid evidence="3">pcfviadri1362_p2</plasmid>
    </source>
</reference>
<dbReference type="RefSeq" id="WP_065843542.1">
    <property type="nucleotide sequence ID" value="NZ_CP059434.1"/>
</dbReference>
<evidence type="ECO:0000259" key="1">
    <source>
        <dbReference type="Pfam" id="PF07022"/>
    </source>
</evidence>